<dbReference type="STRING" id="74649.A0A2P6RF05"/>
<dbReference type="GO" id="GO:0042546">
    <property type="term" value="P:cell wall biogenesis"/>
    <property type="evidence" value="ECO:0007669"/>
    <property type="project" value="InterPro"/>
</dbReference>
<sequence>MLANAYVSICIECQHTKLIKTYTYIFPEASLFLPTDFPLKNQFATLDQKSPHCHGEMVRKSNLTNTDKSLLSSFVYLHLSHDYNDQDKLFFCNQDQDFLEKIPRLIVRTDYYFVPSLFLIPSFEQELSNLFPRKETVFHFLGRYLFGCFIPQMWSGDLLLDTIRHI</sequence>
<dbReference type="GO" id="GO:0009969">
    <property type="term" value="P:xyloglucan biosynthetic process"/>
    <property type="evidence" value="ECO:0007669"/>
    <property type="project" value="TreeGrafter"/>
</dbReference>
<accession>A0A2P6RF05</accession>
<name>A0A2P6RF05_ROSCH</name>
<keyword evidence="6 7" id="KW-0961">Cell wall biogenesis/degradation</keyword>
<dbReference type="GO" id="GO:0071555">
    <property type="term" value="P:cell wall organization"/>
    <property type="evidence" value="ECO:0007669"/>
    <property type="project" value="UniProtKB-UniRule"/>
</dbReference>
<dbReference type="GO" id="GO:0008107">
    <property type="term" value="F:galactoside 2-alpha-L-fucosyltransferase activity"/>
    <property type="evidence" value="ECO:0007669"/>
    <property type="project" value="InterPro"/>
</dbReference>
<evidence type="ECO:0000256" key="1">
    <source>
        <dbReference type="ARBA" id="ARBA00010481"/>
    </source>
</evidence>
<comment type="subcellular location">
    <subcellularLocation>
        <location evidence="7">Golgi apparatus</location>
        <location evidence="7">Golgi stack membrane</location>
        <topology evidence="7">Single-pass type II membrane protein</topology>
    </subcellularLocation>
</comment>
<dbReference type="EC" id="2.4.1.-" evidence="7"/>
<protein>
    <recommendedName>
        <fullName evidence="7">Fucosyltransferase</fullName>
        <ecNumber evidence="7">2.4.1.-</ecNumber>
    </recommendedName>
</protein>
<comment type="similarity">
    <text evidence="1 7">Belongs to the glycosyltransferase 37 family.</text>
</comment>
<keyword evidence="5" id="KW-0325">Glycoprotein</keyword>
<dbReference type="Pfam" id="PF03254">
    <property type="entry name" value="XG_FTase"/>
    <property type="match status" value="1"/>
</dbReference>
<comment type="function">
    <text evidence="7">May be involved in cell wall biosynthesis.</text>
</comment>
<evidence type="ECO:0000313" key="8">
    <source>
        <dbReference type="EMBL" id="PRQ45002.1"/>
    </source>
</evidence>
<dbReference type="GO" id="GO:0032580">
    <property type="term" value="C:Golgi cisterna membrane"/>
    <property type="evidence" value="ECO:0007669"/>
    <property type="project" value="UniProtKB-SubCell"/>
</dbReference>
<organism evidence="8 9">
    <name type="scientific">Rosa chinensis</name>
    <name type="common">China rose</name>
    <dbReference type="NCBI Taxonomy" id="74649"/>
    <lineage>
        <taxon>Eukaryota</taxon>
        <taxon>Viridiplantae</taxon>
        <taxon>Streptophyta</taxon>
        <taxon>Embryophyta</taxon>
        <taxon>Tracheophyta</taxon>
        <taxon>Spermatophyta</taxon>
        <taxon>Magnoliopsida</taxon>
        <taxon>eudicotyledons</taxon>
        <taxon>Gunneridae</taxon>
        <taxon>Pentapetalae</taxon>
        <taxon>rosids</taxon>
        <taxon>fabids</taxon>
        <taxon>Rosales</taxon>
        <taxon>Rosaceae</taxon>
        <taxon>Rosoideae</taxon>
        <taxon>Rosoideae incertae sedis</taxon>
        <taxon>Rosa</taxon>
    </lineage>
</organism>
<evidence type="ECO:0000256" key="2">
    <source>
        <dbReference type="ARBA" id="ARBA00022676"/>
    </source>
</evidence>
<keyword evidence="2 7" id="KW-0328">Glycosyltransferase</keyword>
<evidence type="ECO:0000256" key="6">
    <source>
        <dbReference type="ARBA" id="ARBA00023316"/>
    </source>
</evidence>
<dbReference type="AlphaFoldDB" id="A0A2P6RF05"/>
<dbReference type="InterPro" id="IPR004938">
    <property type="entry name" value="XG_FTase"/>
</dbReference>
<dbReference type="PANTHER" id="PTHR31889:SF2">
    <property type="entry name" value="FUCOSYLTRANSFERASE 3"/>
    <property type="match status" value="1"/>
</dbReference>
<reference evidence="8 9" key="1">
    <citation type="journal article" date="2018" name="Nat. Genet.">
        <title>The Rosa genome provides new insights in the design of modern roses.</title>
        <authorList>
            <person name="Bendahmane M."/>
        </authorList>
    </citation>
    <scope>NUCLEOTIDE SEQUENCE [LARGE SCALE GENOMIC DNA]</scope>
    <source>
        <strain evidence="9">cv. Old Blush</strain>
    </source>
</reference>
<evidence type="ECO:0000256" key="3">
    <source>
        <dbReference type="ARBA" id="ARBA00022679"/>
    </source>
</evidence>
<evidence type="ECO:0000256" key="4">
    <source>
        <dbReference type="ARBA" id="ARBA00023034"/>
    </source>
</evidence>
<dbReference type="EMBL" id="PDCK01000041">
    <property type="protein sequence ID" value="PRQ45002.1"/>
    <property type="molecule type" value="Genomic_DNA"/>
</dbReference>
<proteinExistence type="inferred from homology"/>
<evidence type="ECO:0000313" key="9">
    <source>
        <dbReference type="Proteomes" id="UP000238479"/>
    </source>
</evidence>
<dbReference type="Proteomes" id="UP000238479">
    <property type="component" value="Chromosome 3"/>
</dbReference>
<evidence type="ECO:0000256" key="7">
    <source>
        <dbReference type="RuleBase" id="RU367004"/>
    </source>
</evidence>
<evidence type="ECO:0000256" key="5">
    <source>
        <dbReference type="ARBA" id="ARBA00023180"/>
    </source>
</evidence>
<comment type="caution">
    <text evidence="8">The sequence shown here is derived from an EMBL/GenBank/DDBJ whole genome shotgun (WGS) entry which is preliminary data.</text>
</comment>
<keyword evidence="9" id="KW-1185">Reference proteome</keyword>
<dbReference type="PANTHER" id="PTHR31889">
    <property type="entry name" value="FUCOSYLTRANSFERASE 2-RELATED"/>
    <property type="match status" value="1"/>
</dbReference>
<dbReference type="Gramene" id="PRQ45002">
    <property type="protein sequence ID" value="PRQ45002"/>
    <property type="gene ID" value="RchiOBHm_Chr3g0485401"/>
</dbReference>
<gene>
    <name evidence="8" type="ORF">RchiOBHm_Chr3g0485401</name>
</gene>
<keyword evidence="4 7" id="KW-0333">Golgi apparatus</keyword>
<keyword evidence="3 7" id="KW-0808">Transferase</keyword>